<evidence type="ECO:0000313" key="4">
    <source>
        <dbReference type="Proteomes" id="UP000694414"/>
    </source>
</evidence>
<dbReference type="GO" id="GO:0009966">
    <property type="term" value="P:regulation of signal transduction"/>
    <property type="evidence" value="ECO:0007669"/>
    <property type="project" value="InterPro"/>
</dbReference>
<dbReference type="AlphaFoldDB" id="A0A8C9DML5"/>
<accession>A0A8C9DML5</accession>
<feature type="region of interest" description="Disordered" evidence="2">
    <location>
        <begin position="124"/>
        <end position="175"/>
    </location>
</feature>
<comment type="similarity">
    <text evidence="1">Belongs to the IGBP1/TAP42 family.</text>
</comment>
<feature type="region of interest" description="Disordered" evidence="2">
    <location>
        <begin position="229"/>
        <end position="253"/>
    </location>
</feature>
<evidence type="ECO:0000256" key="2">
    <source>
        <dbReference type="SAM" id="MobiDB-lite"/>
    </source>
</evidence>
<name>A0A8C9DML5_PROSS</name>
<dbReference type="InterPro" id="IPR038511">
    <property type="entry name" value="TAP42/TAP46-like_sf"/>
</dbReference>
<reference evidence="3" key="1">
    <citation type="submission" date="2025-08" db="UniProtKB">
        <authorList>
            <consortium name="Ensembl"/>
        </authorList>
    </citation>
    <scope>IDENTIFICATION</scope>
</reference>
<dbReference type="GO" id="GO:0005829">
    <property type="term" value="C:cytosol"/>
    <property type="evidence" value="ECO:0007669"/>
    <property type="project" value="TreeGrafter"/>
</dbReference>
<protein>
    <recommendedName>
        <fullName evidence="5">Immunoglobulin-binding protein 1</fullName>
    </recommendedName>
</protein>
<feature type="compositionally biased region" description="Basic and acidic residues" evidence="2">
    <location>
        <begin position="163"/>
        <end position="174"/>
    </location>
</feature>
<evidence type="ECO:0008006" key="5">
    <source>
        <dbReference type="Google" id="ProtNLM"/>
    </source>
</evidence>
<dbReference type="Pfam" id="PF04177">
    <property type="entry name" value="TAP42"/>
    <property type="match status" value="1"/>
</dbReference>
<feature type="compositionally biased region" description="Low complexity" evidence="2">
    <location>
        <begin position="128"/>
        <end position="137"/>
    </location>
</feature>
<proteinExistence type="inferred from homology"/>
<keyword evidence="4" id="KW-1185">Reference proteome</keyword>
<dbReference type="InterPro" id="IPR007304">
    <property type="entry name" value="TAP46-like"/>
</dbReference>
<dbReference type="GO" id="GO:0051721">
    <property type="term" value="F:protein phosphatase 2A binding"/>
    <property type="evidence" value="ECO:0007669"/>
    <property type="project" value="TreeGrafter"/>
</dbReference>
<feature type="compositionally biased region" description="Basic and acidic residues" evidence="2">
    <location>
        <begin position="317"/>
        <end position="329"/>
    </location>
</feature>
<dbReference type="Ensembl" id="ENSPSMT00000023288.1">
    <property type="protein sequence ID" value="ENSPSMP00000020093.1"/>
    <property type="gene ID" value="ENSPSMG00000014193.1"/>
</dbReference>
<organism evidence="3 4">
    <name type="scientific">Prolemur simus</name>
    <name type="common">Greater bamboo lemur</name>
    <name type="synonym">Hapalemur simus</name>
    <dbReference type="NCBI Taxonomy" id="1328070"/>
    <lineage>
        <taxon>Eukaryota</taxon>
        <taxon>Metazoa</taxon>
        <taxon>Chordata</taxon>
        <taxon>Craniata</taxon>
        <taxon>Vertebrata</taxon>
        <taxon>Euteleostomi</taxon>
        <taxon>Mammalia</taxon>
        <taxon>Eutheria</taxon>
        <taxon>Euarchontoglires</taxon>
        <taxon>Primates</taxon>
        <taxon>Strepsirrhini</taxon>
        <taxon>Lemuriformes</taxon>
        <taxon>Lemuridae</taxon>
        <taxon>Prolemur</taxon>
    </lineage>
</organism>
<feature type="compositionally biased region" description="Acidic residues" evidence="2">
    <location>
        <begin position="304"/>
        <end position="313"/>
    </location>
</feature>
<reference evidence="3" key="2">
    <citation type="submission" date="2025-09" db="UniProtKB">
        <authorList>
            <consortium name="Ensembl"/>
        </authorList>
    </citation>
    <scope>IDENTIFICATION</scope>
</reference>
<dbReference type="GeneTree" id="ENSGT00390000002414"/>
<dbReference type="Gene3D" id="1.25.40.540">
    <property type="entry name" value="TAP42-like family"/>
    <property type="match status" value="1"/>
</dbReference>
<dbReference type="PANTHER" id="PTHR10933">
    <property type="entry name" value="IMMUNOGLOBULIN-BINDING PROTEIN 1"/>
    <property type="match status" value="1"/>
</dbReference>
<evidence type="ECO:0000256" key="1">
    <source>
        <dbReference type="ARBA" id="ARBA00034730"/>
    </source>
</evidence>
<sequence>MAAAEDEAPLPRLPELFDSGQRLLDEVEVATEPTGSRTVQDKVSRALSLLEEAADMLSQLDLLGPGEDLEEVASADLKYLLVPALRGALTLKQAGPGQRLGHLRLARKHFTDYLSQCRRCRLAPSQSPPAEEAAPADGDTDAARPPAAPPGPVAMAARRRARVERYRERTEAERGLSALRSAVESGQAGDEGVRDYYVLSLRRWVGVSLEEIESIDREMALLGEKDATRAAAAAPASPPPGRPRPRASPLTRSAAQAGVFGAGYPSLASVTVRDWYDRRGRWAALPGPGAAGFNTAARPREDPEPKEEEEEEQTLPRAREWDDWKDTHPRGFGNRQNMG</sequence>
<evidence type="ECO:0000313" key="3">
    <source>
        <dbReference type="Ensembl" id="ENSPSMP00000020093.1"/>
    </source>
</evidence>
<dbReference type="GO" id="GO:0035303">
    <property type="term" value="P:regulation of dephosphorylation"/>
    <property type="evidence" value="ECO:0007669"/>
    <property type="project" value="TreeGrafter"/>
</dbReference>
<dbReference type="FunFam" id="1.25.40.540:FF:000003">
    <property type="entry name" value="Immunoglobulin (CD79A)-binding protein 1"/>
    <property type="match status" value="1"/>
</dbReference>
<feature type="region of interest" description="Disordered" evidence="2">
    <location>
        <begin position="285"/>
        <end position="339"/>
    </location>
</feature>
<dbReference type="PANTHER" id="PTHR10933:SF9">
    <property type="entry name" value="IMMUNOGLOBULIN-BINDING PROTEIN 1"/>
    <property type="match status" value="1"/>
</dbReference>
<dbReference type="Proteomes" id="UP000694414">
    <property type="component" value="Unplaced"/>
</dbReference>